<dbReference type="GO" id="GO:0000226">
    <property type="term" value="P:microtubule cytoskeleton organization"/>
    <property type="evidence" value="ECO:0007669"/>
    <property type="project" value="TreeGrafter"/>
</dbReference>
<dbReference type="InterPro" id="IPR033162">
    <property type="entry name" value="TBCD"/>
</dbReference>
<dbReference type="GO" id="GO:0007021">
    <property type="term" value="P:tubulin complex assembly"/>
    <property type="evidence" value="ECO:0007669"/>
    <property type="project" value="InterPro"/>
</dbReference>
<protein>
    <submittedName>
        <fullName evidence="5">Uncharacterized protein</fullName>
    </submittedName>
</protein>
<evidence type="ECO:0000313" key="5">
    <source>
        <dbReference type="EMBL" id="KAA8520498.1"/>
    </source>
</evidence>
<dbReference type="Pfam" id="PF12612">
    <property type="entry name" value="TFCD_C"/>
    <property type="match status" value="1"/>
</dbReference>
<sequence length="1005" mass="111521">MDHFRLLGAVEALAAIFKAGSRKVLIDVVPIVWNDISVLIKSSTAAGSPLLRKYLVKLTQRIGLTCLPHRSASWHYVGRNSILGENVSPNESRITDQHNHNADVDTSNSDQNASCLQEEDMDVPELVEEIIELLLSGLRDTDTVVRWSAAKGIGRITSRLTYTLSDEVLSSVLELFSPGEGDGSWHGGCLALAELARRGLLLPISLPKVVPVVVKALHYDIRRGPHSVGSHVRDAAAYVCWAFGRAYYHKDMKSVLEQLAPHLLTVACYDREVNCRRAAAAAFQENVGRQGNYPHGIDIVNTADYFALSSRLNSYLHVAVSIARYDGYLCPFVDELLHNKICHWDKGLRELASNALSALVKYDPEYFANFALEKLIPCTLSSDLCMRHGATLAAGELVLALHQCDYALSTDKQKHVAGVVPAIEKARLYRGKGGEIMRAAVSRFIECISLAHLFLPAKIRQSLLDTLTENLRHPNSHIQNAAVEALKHFVAAYLVSTDDKRANDITLKYLEQLTDSNVAARRGSALAIGVLPFAFLAKRWKVVLPKLCSSCAIEDNPEDRDAEARVKAVKCLISVCETLTGTRECSDFHSVEDDMTLFLLIKNEVMQSLFKALDDYSVDNRGDVGSWVREAAMDGLERCTYVLCKRDSTGFPCKLHKNESVSEQHKSDMVKTNQMHSCFDANLATSLVGGIVKQAVEKMDKIRDIAANTLQRILYNKTIFVPFIPYREKLEEIVPKKSDLKWGVPSFSYPRFVQLLGLSCYSKYVLSGLVISIGGLQESLRKTSVAALLEYLQTTETEVHNERNSREFNLSTDILWVLQQYKRCDRVIIPTLKTIEILFSKKIFLNMESQTAFFCAGVLDSLAVELKGSKDFSKLFAGIAILGYVASISEPINIQAFSHLLTFLGHRYPKIRKASAEQVYLVLLQNGNLVAEEKVEKALEIVSESCWEGDAEEAKLQRLQLCDVLGIATGQLKTGRGIPNRDGKKKAIVTDENASYSSLVGSTGF</sequence>
<dbReference type="InterPro" id="IPR016024">
    <property type="entry name" value="ARM-type_fold"/>
</dbReference>
<reference evidence="5 6" key="1">
    <citation type="submission" date="2019-09" db="EMBL/GenBank/DDBJ databases">
        <title>A chromosome-level genome assembly of the Chinese tupelo Nyssa sinensis.</title>
        <authorList>
            <person name="Yang X."/>
            <person name="Kang M."/>
            <person name="Yang Y."/>
            <person name="Xiong H."/>
            <person name="Wang M."/>
            <person name="Zhang Z."/>
            <person name="Wang Z."/>
            <person name="Wu H."/>
            <person name="Ma T."/>
            <person name="Liu J."/>
            <person name="Xi Z."/>
        </authorList>
    </citation>
    <scope>NUCLEOTIDE SEQUENCE [LARGE SCALE GENOMIC DNA]</scope>
    <source>
        <strain evidence="5">J267</strain>
        <tissue evidence="5">Leaf</tissue>
    </source>
</reference>
<accession>A0A5J4ZRZ8</accession>
<dbReference type="GO" id="GO:0005096">
    <property type="term" value="F:GTPase activator activity"/>
    <property type="evidence" value="ECO:0007669"/>
    <property type="project" value="InterPro"/>
</dbReference>
<feature type="compositionally biased region" description="Basic and acidic residues" evidence="2">
    <location>
        <begin position="93"/>
        <end position="103"/>
    </location>
</feature>
<gene>
    <name evidence="5" type="ORF">F0562_014754</name>
</gene>
<dbReference type="FunFam" id="1.25.10.10:FF:000457">
    <property type="entry name" value="Tubulin-folding cofactor D"/>
    <property type="match status" value="1"/>
</dbReference>
<evidence type="ECO:0000256" key="2">
    <source>
        <dbReference type="SAM" id="MobiDB-lite"/>
    </source>
</evidence>
<feature type="domain" description="Tubulin-folding cofactor D C-terminal" evidence="3">
    <location>
        <begin position="686"/>
        <end position="874"/>
    </location>
</feature>
<keyword evidence="6" id="KW-1185">Reference proteome</keyword>
<dbReference type="Gene3D" id="1.25.10.10">
    <property type="entry name" value="Leucine-rich Repeat Variant"/>
    <property type="match status" value="2"/>
</dbReference>
<keyword evidence="1" id="KW-0143">Chaperone</keyword>
<dbReference type="InterPro" id="IPR058033">
    <property type="entry name" value="ARM_TBCD_2nd"/>
</dbReference>
<organism evidence="5 6">
    <name type="scientific">Nyssa sinensis</name>
    <dbReference type="NCBI Taxonomy" id="561372"/>
    <lineage>
        <taxon>Eukaryota</taxon>
        <taxon>Viridiplantae</taxon>
        <taxon>Streptophyta</taxon>
        <taxon>Embryophyta</taxon>
        <taxon>Tracheophyta</taxon>
        <taxon>Spermatophyta</taxon>
        <taxon>Magnoliopsida</taxon>
        <taxon>eudicotyledons</taxon>
        <taxon>Gunneridae</taxon>
        <taxon>Pentapetalae</taxon>
        <taxon>asterids</taxon>
        <taxon>Cornales</taxon>
        <taxon>Nyssaceae</taxon>
        <taxon>Nyssa</taxon>
    </lineage>
</organism>
<evidence type="ECO:0000259" key="4">
    <source>
        <dbReference type="Pfam" id="PF25767"/>
    </source>
</evidence>
<evidence type="ECO:0000313" key="6">
    <source>
        <dbReference type="Proteomes" id="UP000325577"/>
    </source>
</evidence>
<dbReference type="Pfam" id="PF25767">
    <property type="entry name" value="ARM_TBCD_2nd"/>
    <property type="match status" value="1"/>
</dbReference>
<dbReference type="EMBL" id="CM018049">
    <property type="protein sequence ID" value="KAA8520498.1"/>
    <property type="molecule type" value="Genomic_DNA"/>
</dbReference>
<proteinExistence type="predicted"/>
<dbReference type="Proteomes" id="UP000325577">
    <property type="component" value="Linkage Group LG6"/>
</dbReference>
<name>A0A5J4ZRZ8_9ASTE</name>
<feature type="domain" description="Tubulin-folding cofactor D ARM repeats" evidence="4">
    <location>
        <begin position="50"/>
        <end position="297"/>
    </location>
</feature>
<evidence type="ECO:0000259" key="3">
    <source>
        <dbReference type="Pfam" id="PF12612"/>
    </source>
</evidence>
<dbReference type="PANTHER" id="PTHR12658:SF0">
    <property type="entry name" value="TUBULIN-SPECIFIC CHAPERONE D"/>
    <property type="match status" value="1"/>
</dbReference>
<dbReference type="InterPro" id="IPR022577">
    <property type="entry name" value="TBCD_C"/>
</dbReference>
<feature type="region of interest" description="Disordered" evidence="2">
    <location>
        <begin position="88"/>
        <end position="110"/>
    </location>
</feature>
<dbReference type="AlphaFoldDB" id="A0A5J4ZRZ8"/>
<evidence type="ECO:0000256" key="1">
    <source>
        <dbReference type="ARBA" id="ARBA00023186"/>
    </source>
</evidence>
<dbReference type="GO" id="GO:0007023">
    <property type="term" value="P:post-chaperonin tubulin folding pathway"/>
    <property type="evidence" value="ECO:0007669"/>
    <property type="project" value="InterPro"/>
</dbReference>
<dbReference type="GO" id="GO:0048487">
    <property type="term" value="F:beta-tubulin binding"/>
    <property type="evidence" value="ECO:0007669"/>
    <property type="project" value="InterPro"/>
</dbReference>
<dbReference type="SUPFAM" id="SSF48371">
    <property type="entry name" value="ARM repeat"/>
    <property type="match status" value="1"/>
</dbReference>
<dbReference type="OrthoDB" id="10253476at2759"/>
<dbReference type="PANTHER" id="PTHR12658">
    <property type="entry name" value="BETA-TUBULIN COFACTOR D"/>
    <property type="match status" value="1"/>
</dbReference>
<dbReference type="InterPro" id="IPR011989">
    <property type="entry name" value="ARM-like"/>
</dbReference>